<dbReference type="InterPro" id="IPR052155">
    <property type="entry name" value="Biofilm_reg_signaling"/>
</dbReference>
<dbReference type="Gene3D" id="3.30.70.270">
    <property type="match status" value="1"/>
</dbReference>
<reference evidence="7 8" key="1">
    <citation type="submission" date="2013-09" db="EMBL/GenBank/DDBJ databases">
        <title>Genome sequencing of Arenimonas metalli.</title>
        <authorList>
            <person name="Chen F."/>
            <person name="Wang G."/>
        </authorList>
    </citation>
    <scope>NUCLEOTIDE SEQUENCE [LARGE SCALE GENOMIC DNA]</scope>
    <source>
        <strain evidence="7 8">CF5-1</strain>
    </source>
</reference>
<dbReference type="Pfam" id="PF00989">
    <property type="entry name" value="PAS"/>
    <property type="match status" value="2"/>
</dbReference>
<feature type="domain" description="PAC" evidence="4">
    <location>
        <begin position="288"/>
        <end position="338"/>
    </location>
</feature>
<dbReference type="Gene3D" id="3.20.20.450">
    <property type="entry name" value="EAL domain"/>
    <property type="match status" value="1"/>
</dbReference>
<dbReference type="GO" id="GO:0006355">
    <property type="term" value="P:regulation of DNA-templated transcription"/>
    <property type="evidence" value="ECO:0007669"/>
    <property type="project" value="InterPro"/>
</dbReference>
<dbReference type="PANTHER" id="PTHR44757">
    <property type="entry name" value="DIGUANYLATE CYCLASE DGCP"/>
    <property type="match status" value="1"/>
</dbReference>
<evidence type="ECO:0000259" key="6">
    <source>
        <dbReference type="PROSITE" id="PS50887"/>
    </source>
</evidence>
<feature type="domain" description="EAL" evidence="5">
    <location>
        <begin position="645"/>
        <end position="892"/>
    </location>
</feature>
<dbReference type="Gene3D" id="3.30.450.20">
    <property type="entry name" value="PAS domain"/>
    <property type="match status" value="2"/>
</dbReference>
<dbReference type="PROSITE" id="PS50112">
    <property type="entry name" value="PAS"/>
    <property type="match status" value="2"/>
</dbReference>
<evidence type="ECO:0008006" key="9">
    <source>
        <dbReference type="Google" id="ProtNLM"/>
    </source>
</evidence>
<dbReference type="InterPro" id="IPR000700">
    <property type="entry name" value="PAS-assoc_C"/>
</dbReference>
<dbReference type="eggNOG" id="COG5001">
    <property type="taxonomic scope" value="Bacteria"/>
</dbReference>
<protein>
    <recommendedName>
        <fullName evidence="9">Diguanylate cyclase</fullName>
    </recommendedName>
</protein>
<organism evidence="7 8">
    <name type="scientific">Arenimonas metalli CF5-1</name>
    <dbReference type="NCBI Taxonomy" id="1384056"/>
    <lineage>
        <taxon>Bacteria</taxon>
        <taxon>Pseudomonadati</taxon>
        <taxon>Pseudomonadota</taxon>
        <taxon>Gammaproteobacteria</taxon>
        <taxon>Lysobacterales</taxon>
        <taxon>Lysobacteraceae</taxon>
        <taxon>Arenimonas</taxon>
    </lineage>
</organism>
<dbReference type="FunFam" id="3.30.70.270:FF:000001">
    <property type="entry name" value="Diguanylate cyclase domain protein"/>
    <property type="match status" value="1"/>
</dbReference>
<dbReference type="CDD" id="cd00130">
    <property type="entry name" value="PAS"/>
    <property type="match status" value="2"/>
</dbReference>
<name>A0A091B9Z7_9GAMM</name>
<dbReference type="InterPro" id="IPR000014">
    <property type="entry name" value="PAS"/>
</dbReference>
<keyword evidence="8" id="KW-1185">Reference proteome</keyword>
<dbReference type="CDD" id="cd01949">
    <property type="entry name" value="GGDEF"/>
    <property type="match status" value="1"/>
</dbReference>
<evidence type="ECO:0000259" key="3">
    <source>
        <dbReference type="PROSITE" id="PS50112"/>
    </source>
</evidence>
<dbReference type="Gene3D" id="3.30.450.40">
    <property type="match status" value="1"/>
</dbReference>
<dbReference type="InterPro" id="IPR001633">
    <property type="entry name" value="EAL_dom"/>
</dbReference>
<dbReference type="RefSeq" id="WP_169742272.1">
    <property type="nucleotide sequence ID" value="NZ_AVCK01000008.1"/>
</dbReference>
<comment type="caution">
    <text evidence="7">The sequence shown here is derived from an EMBL/GenBank/DDBJ whole genome shotgun (WGS) entry which is preliminary data.</text>
</comment>
<dbReference type="SMART" id="SM00052">
    <property type="entry name" value="EAL"/>
    <property type="match status" value="1"/>
</dbReference>
<dbReference type="EMBL" id="AVCK01000008">
    <property type="protein sequence ID" value="KFN47669.1"/>
    <property type="molecule type" value="Genomic_DNA"/>
</dbReference>
<dbReference type="InterPro" id="IPR029787">
    <property type="entry name" value="Nucleotide_cyclase"/>
</dbReference>
<dbReference type="NCBIfam" id="TIGR00254">
    <property type="entry name" value="GGDEF"/>
    <property type="match status" value="1"/>
</dbReference>
<dbReference type="PROSITE" id="PS50887">
    <property type="entry name" value="GGDEF"/>
    <property type="match status" value="1"/>
</dbReference>
<dbReference type="NCBIfam" id="TIGR00229">
    <property type="entry name" value="sensory_box"/>
    <property type="match status" value="2"/>
</dbReference>
<sequence length="892" mass="98408">MSVTNPSQVLDDAERLADLASFRILGGASERELDDIVALATQICGVPIATITLIDGQHQWFKAKVGLSLEGTPRDVAFCAHTMMARSAFFVADTHLDPRFCDNPLVVDAPFLRFYAGCPLITAGGSAVGALAVMDRVPRELSSHQHFALQVLAEQVVKWLELRRTVLRLEDALAERDQANLELRQAQVGLEHQVVRTSMALDMAANAQARAECLYTALWETTSDAIVIVDLSNTILFANPSVQSVFGYAPGELLGQPLTVLQPERLRAAHLARMRRYLATQRRRLDWRSTETTAIACDGRELAVEISFSEIELVGERHFVGMFRDISDRKQAERDIFQEKERAQATLRAIADGVIVVDDVGKVTYLNPTAEVLVGRSRSQGIGLPREVVMVVEDAQGNPLDLFSDLPDEPGASAPLLKNAQMLRRPDGTAIPIEGNVTQLRDLAGNRAGAVIAFRDVSQWRALTQQLAFQATHDGLTGLINRAELERRVASALESARLTGAVHSLLYIDLDQFKVVNDTFGHTAGDELLRQLGPVLATRLRERDTLSRFGGDEFGVLLEDCPVESALLTAEALRRAVAEFPFVWQGHAFSFGVSIGHICFGADAASVGEILSKADEACYLAKDLGRNRVHSHQPDDEELSRRHTEMEWVVKIRKALKESRFTLFAQEIFSLGSEEHGPHYEVLVRMLSEDGSLVPPMSFIPAAERYDLMPVIDRWVIEAVCRTLGERLKKEPSVRMSRHAINLSGGSVTDAGLAKYVRDVFAETGVPGHCICFEITETAAIGNLNHAVRLMQELRTEGCKFSLDDFGSGMSSFAYLKRLPVDYLKIDGSFIQNIARDPVDFAMVRSIHDIGKLMGLKTIAEFVENDQVIARLRSIGVDYGQGYGLAKPSPFL</sequence>
<evidence type="ECO:0000259" key="4">
    <source>
        <dbReference type="PROSITE" id="PS50113"/>
    </source>
</evidence>
<feature type="domain" description="PAS" evidence="3">
    <location>
        <begin position="211"/>
        <end position="281"/>
    </location>
</feature>
<dbReference type="InterPro" id="IPR035965">
    <property type="entry name" value="PAS-like_dom_sf"/>
</dbReference>
<dbReference type="GO" id="GO:0003824">
    <property type="term" value="F:catalytic activity"/>
    <property type="evidence" value="ECO:0007669"/>
    <property type="project" value="UniProtKB-ARBA"/>
</dbReference>
<dbReference type="PROSITE" id="PS50883">
    <property type="entry name" value="EAL"/>
    <property type="match status" value="1"/>
</dbReference>
<dbReference type="PATRIC" id="fig|1384056.3.peg.442"/>
<dbReference type="SUPFAM" id="SSF55073">
    <property type="entry name" value="Nucleotide cyclase"/>
    <property type="match status" value="1"/>
</dbReference>
<evidence type="ECO:0000259" key="5">
    <source>
        <dbReference type="PROSITE" id="PS50883"/>
    </source>
</evidence>
<dbReference type="Pfam" id="PF00563">
    <property type="entry name" value="EAL"/>
    <property type="match status" value="1"/>
</dbReference>
<dbReference type="SUPFAM" id="SSF55781">
    <property type="entry name" value="GAF domain-like"/>
    <property type="match status" value="1"/>
</dbReference>
<dbReference type="SUPFAM" id="SSF55785">
    <property type="entry name" value="PYP-like sensor domain (PAS domain)"/>
    <property type="match status" value="2"/>
</dbReference>
<feature type="coiled-coil region" evidence="2">
    <location>
        <begin position="162"/>
        <end position="189"/>
    </location>
</feature>
<dbReference type="SMART" id="SM00065">
    <property type="entry name" value="GAF"/>
    <property type="match status" value="1"/>
</dbReference>
<feature type="domain" description="PAS" evidence="3">
    <location>
        <begin position="339"/>
        <end position="383"/>
    </location>
</feature>
<keyword evidence="2" id="KW-0175">Coiled coil</keyword>
<dbReference type="AlphaFoldDB" id="A0A091B9Z7"/>
<dbReference type="SMART" id="SM00091">
    <property type="entry name" value="PAS"/>
    <property type="match status" value="2"/>
</dbReference>
<evidence type="ECO:0000313" key="8">
    <source>
        <dbReference type="Proteomes" id="UP000029393"/>
    </source>
</evidence>
<dbReference type="InterPro" id="IPR003018">
    <property type="entry name" value="GAF"/>
</dbReference>
<dbReference type="Pfam" id="PF00990">
    <property type="entry name" value="GGDEF"/>
    <property type="match status" value="1"/>
</dbReference>
<dbReference type="InterPro" id="IPR035919">
    <property type="entry name" value="EAL_sf"/>
</dbReference>
<dbReference type="InterPro" id="IPR029016">
    <property type="entry name" value="GAF-like_dom_sf"/>
</dbReference>
<dbReference type="PANTHER" id="PTHR44757:SF4">
    <property type="entry name" value="DIGUANYLATE CYCLASE DGCE-RELATED"/>
    <property type="match status" value="1"/>
</dbReference>
<dbReference type="InterPro" id="IPR013767">
    <property type="entry name" value="PAS_fold"/>
</dbReference>
<dbReference type="SUPFAM" id="SSF141868">
    <property type="entry name" value="EAL domain-like"/>
    <property type="match status" value="1"/>
</dbReference>
<feature type="domain" description="PAC" evidence="4">
    <location>
        <begin position="416"/>
        <end position="469"/>
    </location>
</feature>
<evidence type="ECO:0000313" key="7">
    <source>
        <dbReference type="EMBL" id="KFN47669.1"/>
    </source>
</evidence>
<dbReference type="InterPro" id="IPR000160">
    <property type="entry name" value="GGDEF_dom"/>
</dbReference>
<gene>
    <name evidence="7" type="ORF">N787_07905</name>
</gene>
<dbReference type="Proteomes" id="UP000029393">
    <property type="component" value="Unassembled WGS sequence"/>
</dbReference>
<evidence type="ECO:0000256" key="1">
    <source>
        <dbReference type="ARBA" id="ARBA00001946"/>
    </source>
</evidence>
<dbReference type="InterPro" id="IPR043128">
    <property type="entry name" value="Rev_trsase/Diguanyl_cyclase"/>
</dbReference>
<evidence type="ECO:0000256" key="2">
    <source>
        <dbReference type="SAM" id="Coils"/>
    </source>
</evidence>
<proteinExistence type="predicted"/>
<comment type="cofactor">
    <cofactor evidence="1">
        <name>Mg(2+)</name>
        <dbReference type="ChEBI" id="CHEBI:18420"/>
    </cofactor>
</comment>
<dbReference type="CDD" id="cd01948">
    <property type="entry name" value="EAL"/>
    <property type="match status" value="1"/>
</dbReference>
<dbReference type="SMART" id="SM00267">
    <property type="entry name" value="GGDEF"/>
    <property type="match status" value="1"/>
</dbReference>
<feature type="domain" description="GGDEF" evidence="6">
    <location>
        <begin position="501"/>
        <end position="634"/>
    </location>
</feature>
<dbReference type="PROSITE" id="PS50113">
    <property type="entry name" value="PAC"/>
    <property type="match status" value="2"/>
</dbReference>
<dbReference type="STRING" id="1384056.N787_07905"/>
<accession>A0A091B9Z7</accession>